<keyword evidence="2" id="KW-1185">Reference proteome</keyword>
<dbReference type="STRING" id="1461693.ATO10_12499"/>
<dbReference type="RefSeq" id="WP_035252064.1">
    <property type="nucleotide sequence ID" value="NZ_AQQY01000008.1"/>
</dbReference>
<reference evidence="1 2" key="1">
    <citation type="submission" date="2013-04" db="EMBL/GenBank/DDBJ databases">
        <title>Shimia sp. 22II-S11-Z10 Genome Sequencing.</title>
        <authorList>
            <person name="Lai Q."/>
            <person name="Li G."/>
            <person name="Shao Z."/>
        </authorList>
    </citation>
    <scope>NUCLEOTIDE SEQUENCE [LARGE SCALE GENOMIC DNA]</scope>
    <source>
        <strain evidence="2">22II-S11-Z10</strain>
    </source>
</reference>
<name>A0A058ZJQ9_9RHOB</name>
<dbReference type="eggNOG" id="ENOG5033EWJ">
    <property type="taxonomic scope" value="Bacteria"/>
</dbReference>
<comment type="caution">
    <text evidence="1">The sequence shown here is derived from an EMBL/GenBank/DDBJ whole genome shotgun (WGS) entry which is preliminary data.</text>
</comment>
<organism evidence="1 2">
    <name type="scientific">Actibacterium atlanticum</name>
    <dbReference type="NCBI Taxonomy" id="1461693"/>
    <lineage>
        <taxon>Bacteria</taxon>
        <taxon>Pseudomonadati</taxon>
        <taxon>Pseudomonadota</taxon>
        <taxon>Alphaproteobacteria</taxon>
        <taxon>Rhodobacterales</taxon>
        <taxon>Roseobacteraceae</taxon>
        <taxon>Actibacterium</taxon>
    </lineage>
</organism>
<dbReference type="Proteomes" id="UP000024836">
    <property type="component" value="Unassembled WGS sequence"/>
</dbReference>
<dbReference type="OrthoDB" id="7689048at2"/>
<evidence type="ECO:0000313" key="1">
    <source>
        <dbReference type="EMBL" id="KCV81427.1"/>
    </source>
</evidence>
<protein>
    <submittedName>
        <fullName evidence="1">Uncharacterized protein</fullName>
    </submittedName>
</protein>
<evidence type="ECO:0000313" key="2">
    <source>
        <dbReference type="Proteomes" id="UP000024836"/>
    </source>
</evidence>
<dbReference type="EMBL" id="AQQY01000008">
    <property type="protein sequence ID" value="KCV81427.1"/>
    <property type="molecule type" value="Genomic_DNA"/>
</dbReference>
<accession>A0A058ZJQ9</accession>
<sequence length="112" mass="12676">MSARDTDSMIEAIIEALVSRDDGWRDVVRDMVRAYPESSVHELAFALTAAASAIESMYLPQSPSYPAAQRAYRLAALLGADIYAARMRRVWVDDLASLEAYWRDHDDYFLTL</sequence>
<proteinExistence type="predicted"/>
<gene>
    <name evidence="1" type="ORF">ATO10_12499</name>
</gene>
<dbReference type="AlphaFoldDB" id="A0A058ZJQ9"/>